<keyword evidence="5" id="KW-1185">Reference proteome</keyword>
<evidence type="ECO:0000313" key="5">
    <source>
        <dbReference type="Proteomes" id="UP000641932"/>
    </source>
</evidence>
<feature type="transmembrane region" description="Helical" evidence="3">
    <location>
        <begin position="21"/>
        <end position="41"/>
    </location>
</feature>
<dbReference type="AlphaFoldDB" id="A0A917ZP61"/>
<dbReference type="CDD" id="cd05829">
    <property type="entry name" value="Sortase_F"/>
    <property type="match status" value="1"/>
</dbReference>
<dbReference type="PROSITE" id="PS51257">
    <property type="entry name" value="PROKAR_LIPOPROTEIN"/>
    <property type="match status" value="1"/>
</dbReference>
<dbReference type="Proteomes" id="UP000641932">
    <property type="component" value="Unassembled WGS sequence"/>
</dbReference>
<evidence type="ECO:0000256" key="2">
    <source>
        <dbReference type="SAM" id="MobiDB-lite"/>
    </source>
</evidence>
<evidence type="ECO:0000256" key="1">
    <source>
        <dbReference type="ARBA" id="ARBA00022801"/>
    </source>
</evidence>
<accession>A0A917ZP61</accession>
<dbReference type="EMBL" id="BMMS01000011">
    <property type="protein sequence ID" value="GGO88555.1"/>
    <property type="molecule type" value="Genomic_DNA"/>
</dbReference>
<comment type="caution">
    <text evidence="4">The sequence shown here is derived from an EMBL/GenBank/DDBJ whole genome shotgun (WGS) entry which is preliminary data.</text>
</comment>
<reference evidence="4" key="1">
    <citation type="journal article" date="2014" name="Int. J. Syst. Evol. Microbiol.">
        <title>Complete genome sequence of Corynebacterium casei LMG S-19264T (=DSM 44701T), isolated from a smear-ripened cheese.</title>
        <authorList>
            <consortium name="US DOE Joint Genome Institute (JGI-PGF)"/>
            <person name="Walter F."/>
            <person name="Albersmeier A."/>
            <person name="Kalinowski J."/>
            <person name="Ruckert C."/>
        </authorList>
    </citation>
    <scope>NUCLEOTIDE SEQUENCE</scope>
    <source>
        <strain evidence="4">CGMCC 4.7201</strain>
    </source>
</reference>
<dbReference type="InterPro" id="IPR005754">
    <property type="entry name" value="Sortase"/>
</dbReference>
<keyword evidence="3" id="KW-0472">Membrane</keyword>
<dbReference type="GO" id="GO:0016787">
    <property type="term" value="F:hydrolase activity"/>
    <property type="evidence" value="ECO:0007669"/>
    <property type="project" value="UniProtKB-KW"/>
</dbReference>
<organism evidence="4 5">
    <name type="scientific">Wenjunlia tyrosinilytica</name>
    <dbReference type="NCBI Taxonomy" id="1544741"/>
    <lineage>
        <taxon>Bacteria</taxon>
        <taxon>Bacillati</taxon>
        <taxon>Actinomycetota</taxon>
        <taxon>Actinomycetes</taxon>
        <taxon>Kitasatosporales</taxon>
        <taxon>Streptomycetaceae</taxon>
        <taxon>Wenjunlia</taxon>
    </lineage>
</organism>
<feature type="compositionally biased region" description="Pro residues" evidence="2">
    <location>
        <begin position="69"/>
        <end position="81"/>
    </location>
</feature>
<dbReference type="SUPFAM" id="SSF63817">
    <property type="entry name" value="Sortase"/>
    <property type="match status" value="1"/>
</dbReference>
<evidence type="ECO:0000256" key="3">
    <source>
        <dbReference type="SAM" id="Phobius"/>
    </source>
</evidence>
<proteinExistence type="predicted"/>
<dbReference type="InterPro" id="IPR023365">
    <property type="entry name" value="Sortase_dom-sf"/>
</dbReference>
<keyword evidence="3" id="KW-0812">Transmembrane</keyword>
<protein>
    <submittedName>
        <fullName evidence="4">Class F sortase</fullName>
    </submittedName>
</protein>
<dbReference type="Pfam" id="PF04203">
    <property type="entry name" value="Sortase"/>
    <property type="match status" value="1"/>
</dbReference>
<dbReference type="Gene3D" id="2.40.260.10">
    <property type="entry name" value="Sortase"/>
    <property type="match status" value="1"/>
</dbReference>
<sequence>MPPTRHGERRRAAGPQRSNRFVLGVTAFAMILGACMLRDGMGEQSGPPQPAADAAAGGARQGEARTAPDLPPPPKPLPPSQPTRIKIPSIHVDAPLMNVGLDADGWIQAPPAVNRNLAAWYSNSVSPGAKGTSVIVGHVDNRAGPVVFYNLGALTKGRTIEVPRQDGRTAVFSVYGIEVFAKNDFPSERVYGDTGKPELRVLTCGGGFTKRTGYLGNVVVFARLVKTL</sequence>
<name>A0A917ZP61_9ACTN</name>
<keyword evidence="1" id="KW-0378">Hydrolase</keyword>
<dbReference type="InterPro" id="IPR042001">
    <property type="entry name" value="Sortase_F"/>
</dbReference>
<evidence type="ECO:0000313" key="4">
    <source>
        <dbReference type="EMBL" id="GGO88555.1"/>
    </source>
</evidence>
<dbReference type="NCBIfam" id="NF033748">
    <property type="entry name" value="class_F_sortase"/>
    <property type="match status" value="1"/>
</dbReference>
<dbReference type="RefSeq" id="WP_189132114.1">
    <property type="nucleotide sequence ID" value="NZ_BMMS01000011.1"/>
</dbReference>
<gene>
    <name evidence="4" type="ORF">GCM10012280_29660</name>
</gene>
<reference evidence="4" key="2">
    <citation type="submission" date="2020-09" db="EMBL/GenBank/DDBJ databases">
        <authorList>
            <person name="Sun Q."/>
            <person name="Zhou Y."/>
        </authorList>
    </citation>
    <scope>NUCLEOTIDE SEQUENCE</scope>
    <source>
        <strain evidence="4">CGMCC 4.7201</strain>
    </source>
</reference>
<keyword evidence="3" id="KW-1133">Transmembrane helix</keyword>
<feature type="region of interest" description="Disordered" evidence="2">
    <location>
        <begin position="41"/>
        <end position="84"/>
    </location>
</feature>